<comment type="similarity">
    <text evidence="1">Belongs to the LysR transcriptional regulatory family.</text>
</comment>
<dbReference type="Proteomes" id="UP000236732">
    <property type="component" value="Unassembled WGS sequence"/>
</dbReference>
<dbReference type="InterPro" id="IPR000847">
    <property type="entry name" value="LysR_HTH_N"/>
</dbReference>
<sequence length="303" mass="32392">MLDIVRLRVLAAVAAHGSVTEAAKTLHYSQPSISHHLARLEAATGAKLIQRVGRGIRLTPEGELLARRAAEIVGRVDAAGAELAAQLGLQTGRVRLTAFSSALSVLVPPAAMALAQSYPNIELHLADAHPTVAQQRLRDGSADLAIVHRYDDAVPEDGIRYSYLLDDPMYLLSRRPGQTLADHRDSAWIAGCENCRGDLLRFCEAAGFSPRITYTSEDIVVEQAFIAAGLGVTTMPGLALHSHHADGVVASELPAEFRRRIYLAAFGEPPDPPATTAFIAALRTTTDALRLEETPSPKSGQSG</sequence>
<dbReference type="GO" id="GO:0032993">
    <property type="term" value="C:protein-DNA complex"/>
    <property type="evidence" value="ECO:0007669"/>
    <property type="project" value="TreeGrafter"/>
</dbReference>
<organism evidence="6 7">
    <name type="scientific">Nonomuraea solani</name>
    <dbReference type="NCBI Taxonomy" id="1144553"/>
    <lineage>
        <taxon>Bacteria</taxon>
        <taxon>Bacillati</taxon>
        <taxon>Actinomycetota</taxon>
        <taxon>Actinomycetes</taxon>
        <taxon>Streptosporangiales</taxon>
        <taxon>Streptosporangiaceae</taxon>
        <taxon>Nonomuraea</taxon>
    </lineage>
</organism>
<keyword evidence="4" id="KW-0804">Transcription</keyword>
<evidence type="ECO:0000256" key="1">
    <source>
        <dbReference type="ARBA" id="ARBA00009437"/>
    </source>
</evidence>
<dbReference type="Gene3D" id="3.40.190.10">
    <property type="entry name" value="Periplasmic binding protein-like II"/>
    <property type="match status" value="2"/>
</dbReference>
<dbReference type="InterPro" id="IPR036390">
    <property type="entry name" value="WH_DNA-bd_sf"/>
</dbReference>
<accession>A0A1H6EVL9</accession>
<dbReference type="SUPFAM" id="SSF53850">
    <property type="entry name" value="Periplasmic binding protein-like II"/>
    <property type="match status" value="1"/>
</dbReference>
<evidence type="ECO:0000313" key="7">
    <source>
        <dbReference type="Proteomes" id="UP000236732"/>
    </source>
</evidence>
<dbReference type="CDD" id="cd00090">
    <property type="entry name" value="HTH_ARSR"/>
    <property type="match status" value="1"/>
</dbReference>
<dbReference type="OrthoDB" id="3673085at2"/>
<proteinExistence type="inferred from homology"/>
<dbReference type="InterPro" id="IPR005119">
    <property type="entry name" value="LysR_subst-bd"/>
</dbReference>
<dbReference type="GO" id="GO:0003677">
    <property type="term" value="F:DNA binding"/>
    <property type="evidence" value="ECO:0007669"/>
    <property type="project" value="UniProtKB-KW"/>
</dbReference>
<dbReference type="InterPro" id="IPR036388">
    <property type="entry name" value="WH-like_DNA-bd_sf"/>
</dbReference>
<dbReference type="RefSeq" id="WP_103962027.1">
    <property type="nucleotide sequence ID" value="NZ_FNVT01000018.1"/>
</dbReference>
<dbReference type="EMBL" id="FNVT01000018">
    <property type="protein sequence ID" value="SEH00899.1"/>
    <property type="molecule type" value="Genomic_DNA"/>
</dbReference>
<reference evidence="6 7" key="1">
    <citation type="submission" date="2016-10" db="EMBL/GenBank/DDBJ databases">
        <authorList>
            <person name="de Groot N.N."/>
        </authorList>
    </citation>
    <scope>NUCLEOTIDE SEQUENCE [LARGE SCALE GENOMIC DNA]</scope>
    <source>
        <strain evidence="6 7">CGMCC 4.7037</strain>
    </source>
</reference>
<dbReference type="FunFam" id="1.10.10.10:FF:000001">
    <property type="entry name" value="LysR family transcriptional regulator"/>
    <property type="match status" value="1"/>
</dbReference>
<feature type="domain" description="HTH lysR-type" evidence="5">
    <location>
        <begin position="2"/>
        <end position="59"/>
    </location>
</feature>
<keyword evidence="3 6" id="KW-0238">DNA-binding</keyword>
<dbReference type="Gene3D" id="1.10.10.10">
    <property type="entry name" value="Winged helix-like DNA-binding domain superfamily/Winged helix DNA-binding domain"/>
    <property type="match status" value="1"/>
</dbReference>
<dbReference type="PANTHER" id="PTHR30346">
    <property type="entry name" value="TRANSCRIPTIONAL DUAL REGULATOR HCAR-RELATED"/>
    <property type="match status" value="1"/>
</dbReference>
<evidence type="ECO:0000256" key="2">
    <source>
        <dbReference type="ARBA" id="ARBA00023015"/>
    </source>
</evidence>
<dbReference type="PROSITE" id="PS50931">
    <property type="entry name" value="HTH_LYSR"/>
    <property type="match status" value="1"/>
</dbReference>
<dbReference type="PRINTS" id="PR00039">
    <property type="entry name" value="HTHLYSR"/>
</dbReference>
<keyword evidence="2" id="KW-0805">Transcription regulation</keyword>
<keyword evidence="7" id="KW-1185">Reference proteome</keyword>
<name>A0A1H6EVL9_9ACTN</name>
<evidence type="ECO:0000256" key="4">
    <source>
        <dbReference type="ARBA" id="ARBA00023163"/>
    </source>
</evidence>
<dbReference type="Pfam" id="PF03466">
    <property type="entry name" value="LysR_substrate"/>
    <property type="match status" value="1"/>
</dbReference>
<dbReference type="SUPFAM" id="SSF46785">
    <property type="entry name" value="Winged helix' DNA-binding domain"/>
    <property type="match status" value="1"/>
</dbReference>
<dbReference type="InterPro" id="IPR011991">
    <property type="entry name" value="ArsR-like_HTH"/>
</dbReference>
<dbReference type="GO" id="GO:0003700">
    <property type="term" value="F:DNA-binding transcription factor activity"/>
    <property type="evidence" value="ECO:0007669"/>
    <property type="project" value="InterPro"/>
</dbReference>
<dbReference type="Pfam" id="PF00126">
    <property type="entry name" value="HTH_1"/>
    <property type="match status" value="1"/>
</dbReference>
<evidence type="ECO:0000313" key="6">
    <source>
        <dbReference type="EMBL" id="SEH00899.1"/>
    </source>
</evidence>
<evidence type="ECO:0000256" key="3">
    <source>
        <dbReference type="ARBA" id="ARBA00023125"/>
    </source>
</evidence>
<gene>
    <name evidence="6" type="ORF">SAMN05444920_11888</name>
</gene>
<dbReference type="AlphaFoldDB" id="A0A1H6EVL9"/>
<dbReference type="PANTHER" id="PTHR30346:SF29">
    <property type="entry name" value="LYSR SUBSTRATE-BINDING"/>
    <property type="match status" value="1"/>
</dbReference>
<protein>
    <submittedName>
        <fullName evidence="6">DNA-binding transcriptional regulator, LysR family</fullName>
    </submittedName>
</protein>
<evidence type="ECO:0000259" key="5">
    <source>
        <dbReference type="PROSITE" id="PS50931"/>
    </source>
</evidence>